<evidence type="ECO:0000313" key="15">
    <source>
        <dbReference type="Proteomes" id="UP000347383"/>
    </source>
</evidence>
<sequence length="222" mass="23964">MKTVTGLLLLDVDGTLIQEEVINLLGKEAGQEEEIVAITAAAMAGQLDFKTALVQRVSLLAGLPTSVFEKVSQSLHLHKGAKKIITEMKERGYKIGLVSGGFHEIIDDLAATLEIDYVKANRLEINCGRLTGSVIGEVVTQQTKADCLKRWADENGLRLSQTIAIGDGANDLLMVQQAGLGIAYCAKPVLKEVADNHIDQPDLGLVLDCLDSYLVSPRKRQA</sequence>
<dbReference type="SFLD" id="SFLDG01136">
    <property type="entry name" value="C1.6:_Phosphoserine_Phosphatas"/>
    <property type="match status" value="1"/>
</dbReference>
<dbReference type="GO" id="GO:0006564">
    <property type="term" value="P:L-serine biosynthetic process"/>
    <property type="evidence" value="ECO:0007669"/>
    <property type="project" value="UniProtKB-KW"/>
</dbReference>
<keyword evidence="6" id="KW-0479">Metal-binding</keyword>
<proteinExistence type="inferred from homology"/>
<evidence type="ECO:0000256" key="10">
    <source>
        <dbReference type="ARBA" id="ARBA00031693"/>
    </source>
</evidence>
<organism evidence="14 15">
    <name type="scientific">Streptococcus dysgalactiae subsp. dysgalactiae</name>
    <dbReference type="NCBI Taxonomy" id="99822"/>
    <lineage>
        <taxon>Bacteria</taxon>
        <taxon>Bacillati</taxon>
        <taxon>Bacillota</taxon>
        <taxon>Bacilli</taxon>
        <taxon>Lactobacillales</taxon>
        <taxon>Streptococcaceae</taxon>
        <taxon>Streptococcus</taxon>
    </lineage>
</organism>
<feature type="active site" description="Nucleophile" evidence="13">
    <location>
        <position position="11"/>
    </location>
</feature>
<dbReference type="RefSeq" id="WP_154412697.1">
    <property type="nucleotide sequence ID" value="NZ_CP033165.1"/>
</dbReference>
<dbReference type="EC" id="3.1.3.3" evidence="4"/>
<dbReference type="NCBIfam" id="TIGR01488">
    <property type="entry name" value="HAD-SF-IB"/>
    <property type="match status" value="1"/>
</dbReference>
<evidence type="ECO:0000256" key="12">
    <source>
        <dbReference type="ARBA" id="ARBA00048523"/>
    </source>
</evidence>
<dbReference type="GO" id="GO:0000287">
    <property type="term" value="F:magnesium ion binding"/>
    <property type="evidence" value="ECO:0007669"/>
    <property type="project" value="TreeGrafter"/>
</dbReference>
<evidence type="ECO:0000256" key="6">
    <source>
        <dbReference type="ARBA" id="ARBA00022723"/>
    </source>
</evidence>
<protein>
    <recommendedName>
        <fullName evidence="4">phosphoserine phosphatase</fullName>
        <ecNumber evidence="4">3.1.3.3</ecNumber>
    </recommendedName>
    <alternativeName>
        <fullName evidence="10">O-phosphoserine phosphohydrolase</fullName>
    </alternativeName>
</protein>
<dbReference type="InterPro" id="IPR036412">
    <property type="entry name" value="HAD-like_sf"/>
</dbReference>
<dbReference type="SFLD" id="SFLDG01137">
    <property type="entry name" value="C1.6.1:_Phosphoserine_Phosphat"/>
    <property type="match status" value="1"/>
</dbReference>
<dbReference type="InterPro" id="IPR004469">
    <property type="entry name" value="PSP"/>
</dbReference>
<evidence type="ECO:0000256" key="8">
    <source>
        <dbReference type="ARBA" id="ARBA00022842"/>
    </source>
</evidence>
<dbReference type="EMBL" id="CP033165">
    <property type="protein sequence ID" value="QGH01764.1"/>
    <property type="molecule type" value="Genomic_DNA"/>
</dbReference>
<keyword evidence="7 14" id="KW-0378">Hydrolase</keyword>
<keyword evidence="9" id="KW-0718">Serine biosynthesis</keyword>
<dbReference type="InterPro" id="IPR023214">
    <property type="entry name" value="HAD_sf"/>
</dbReference>
<dbReference type="SUPFAM" id="SSF56784">
    <property type="entry name" value="HAD-like"/>
    <property type="match status" value="1"/>
</dbReference>
<comment type="similarity">
    <text evidence="3">Belongs to the HAD-like hydrolase superfamily. SerB family.</text>
</comment>
<evidence type="ECO:0000313" key="14">
    <source>
        <dbReference type="EMBL" id="QGH01764.1"/>
    </source>
</evidence>
<evidence type="ECO:0000256" key="11">
    <source>
        <dbReference type="ARBA" id="ARBA00048138"/>
    </source>
</evidence>
<evidence type="ECO:0000256" key="3">
    <source>
        <dbReference type="ARBA" id="ARBA00009184"/>
    </source>
</evidence>
<evidence type="ECO:0000256" key="4">
    <source>
        <dbReference type="ARBA" id="ARBA00012640"/>
    </source>
</evidence>
<dbReference type="SFLD" id="SFLDF00029">
    <property type="entry name" value="phosphoserine_phosphatase"/>
    <property type="match status" value="1"/>
</dbReference>
<comment type="catalytic activity">
    <reaction evidence="12">
        <text>O-phospho-D-serine + H2O = D-serine + phosphate</text>
        <dbReference type="Rhea" id="RHEA:24873"/>
        <dbReference type="ChEBI" id="CHEBI:15377"/>
        <dbReference type="ChEBI" id="CHEBI:35247"/>
        <dbReference type="ChEBI" id="CHEBI:43474"/>
        <dbReference type="ChEBI" id="CHEBI:58680"/>
        <dbReference type="EC" id="3.1.3.3"/>
    </reaction>
</comment>
<dbReference type="GO" id="GO:0036424">
    <property type="term" value="F:L-phosphoserine phosphatase activity"/>
    <property type="evidence" value="ECO:0007669"/>
    <property type="project" value="InterPro"/>
</dbReference>
<dbReference type="PANTHER" id="PTHR43344:SF2">
    <property type="entry name" value="PHOSPHOSERINE PHOSPHATASE"/>
    <property type="match status" value="1"/>
</dbReference>
<name>A0A9X7S0H0_STRDY</name>
<feature type="active site" description="Proton donor" evidence="13">
    <location>
        <position position="13"/>
    </location>
</feature>
<gene>
    <name evidence="14" type="primary">serB</name>
    <name evidence="14" type="ORF">EA457_04005</name>
</gene>
<evidence type="ECO:0000256" key="5">
    <source>
        <dbReference type="ARBA" id="ARBA00022605"/>
    </source>
</evidence>
<evidence type="ECO:0000256" key="7">
    <source>
        <dbReference type="ARBA" id="ARBA00022801"/>
    </source>
</evidence>
<evidence type="ECO:0000256" key="2">
    <source>
        <dbReference type="ARBA" id="ARBA00005135"/>
    </source>
</evidence>
<dbReference type="InterPro" id="IPR050582">
    <property type="entry name" value="HAD-like_SerB"/>
</dbReference>
<evidence type="ECO:0000256" key="13">
    <source>
        <dbReference type="PIRSR" id="PIRSR604469-1"/>
    </source>
</evidence>
<dbReference type="SFLD" id="SFLDS00003">
    <property type="entry name" value="Haloacid_Dehalogenase"/>
    <property type="match status" value="1"/>
</dbReference>
<keyword evidence="5" id="KW-0028">Amino-acid biosynthesis</keyword>
<comment type="cofactor">
    <cofactor evidence="1">
        <name>Mg(2+)</name>
        <dbReference type="ChEBI" id="CHEBI:18420"/>
    </cofactor>
</comment>
<dbReference type="AlphaFoldDB" id="A0A9X7S0H0"/>
<reference evidence="14 15" key="1">
    <citation type="submission" date="2018-10" db="EMBL/GenBank/DDBJ databases">
        <title>Comparative Genomics Analysis of the Streptococcus dysgalactiae subspecies dysgalactiae.</title>
        <authorList>
            <person name="Koh T.H."/>
            <person name="Abdul Rahman N."/>
            <person name="Sessions O.M."/>
        </authorList>
    </citation>
    <scope>NUCLEOTIDE SEQUENCE [LARGE SCALE GENOMIC DNA]</scope>
    <source>
        <strain evidence="14 15">DB60705-15</strain>
    </source>
</reference>
<comment type="pathway">
    <text evidence="2">Amino-acid biosynthesis; L-serine biosynthesis; L-serine from 3-phospho-D-glycerate: step 3/3.</text>
</comment>
<dbReference type="Proteomes" id="UP000347383">
    <property type="component" value="Chromosome"/>
</dbReference>
<evidence type="ECO:0000256" key="1">
    <source>
        <dbReference type="ARBA" id="ARBA00001946"/>
    </source>
</evidence>
<dbReference type="NCBIfam" id="TIGR00338">
    <property type="entry name" value="serB"/>
    <property type="match status" value="1"/>
</dbReference>
<dbReference type="GO" id="GO:0005737">
    <property type="term" value="C:cytoplasm"/>
    <property type="evidence" value="ECO:0007669"/>
    <property type="project" value="TreeGrafter"/>
</dbReference>
<dbReference type="Pfam" id="PF12710">
    <property type="entry name" value="HAD"/>
    <property type="match status" value="1"/>
</dbReference>
<comment type="catalytic activity">
    <reaction evidence="11">
        <text>O-phospho-L-serine + H2O = L-serine + phosphate</text>
        <dbReference type="Rhea" id="RHEA:21208"/>
        <dbReference type="ChEBI" id="CHEBI:15377"/>
        <dbReference type="ChEBI" id="CHEBI:33384"/>
        <dbReference type="ChEBI" id="CHEBI:43474"/>
        <dbReference type="ChEBI" id="CHEBI:57524"/>
        <dbReference type="EC" id="3.1.3.3"/>
    </reaction>
</comment>
<keyword evidence="8" id="KW-0460">Magnesium</keyword>
<evidence type="ECO:0000256" key="9">
    <source>
        <dbReference type="ARBA" id="ARBA00023299"/>
    </source>
</evidence>
<dbReference type="PANTHER" id="PTHR43344">
    <property type="entry name" value="PHOSPHOSERINE PHOSPHATASE"/>
    <property type="match status" value="1"/>
</dbReference>
<accession>A0A9X7S0H0</accession>
<dbReference type="Gene3D" id="3.40.50.1000">
    <property type="entry name" value="HAD superfamily/HAD-like"/>
    <property type="match status" value="1"/>
</dbReference>